<gene>
    <name evidence="1" type="ORF">SRT_09360</name>
</gene>
<keyword evidence="2" id="KW-1185">Reference proteome</keyword>
<dbReference type="EMBL" id="AP014612">
    <property type="protein sequence ID" value="BAQ24197.1"/>
    <property type="molecule type" value="Genomic_DNA"/>
</dbReference>
<dbReference type="AlphaFoldDB" id="A0A1L7LJ29"/>
<organism evidence="1 2">
    <name type="scientific">Streptococcus troglodytae</name>
    <dbReference type="NCBI Taxonomy" id="1111760"/>
    <lineage>
        <taxon>Bacteria</taxon>
        <taxon>Bacillati</taxon>
        <taxon>Bacillota</taxon>
        <taxon>Bacilli</taxon>
        <taxon>Lactobacillales</taxon>
        <taxon>Streptococcaceae</taxon>
        <taxon>Streptococcus</taxon>
    </lineage>
</organism>
<dbReference type="SUPFAM" id="SSF53254">
    <property type="entry name" value="Phosphoglycerate mutase-like"/>
    <property type="match status" value="1"/>
</dbReference>
<evidence type="ECO:0008006" key="3">
    <source>
        <dbReference type="Google" id="ProtNLM"/>
    </source>
</evidence>
<name>A0A1L7LJ29_9STRE</name>
<accession>A0A1L7LJ29</accession>
<evidence type="ECO:0000313" key="1">
    <source>
        <dbReference type="EMBL" id="BAQ24197.1"/>
    </source>
</evidence>
<sequence length="89" mass="10002">MKNLAVKQNRSVQERLLKTMTAIAQAEAGKTVLAVSHAGALSQFLLALGLEKKMTFFPSNCCVLEFHYEADQFDLVRFIDTLEEKIINL</sequence>
<dbReference type="Pfam" id="PF00300">
    <property type="entry name" value="His_Phos_1"/>
    <property type="match status" value="1"/>
</dbReference>
<dbReference type="KEGG" id="strg:SRT_09360"/>
<proteinExistence type="predicted"/>
<reference evidence="1 2" key="1">
    <citation type="journal article" date="2016" name="Microbiol. Immunol.">
        <title>Complete genome sequence of Streptococcus troglodytae TKU31 isolated from the oral cavity of a chimpanzee (Pan troglodytes).</title>
        <authorList>
            <person name="Okamoto M."/>
            <person name="Naito M."/>
            <person name="Miyanohara M."/>
            <person name="Imai S."/>
            <person name="Nomura Y."/>
            <person name="Saito W."/>
            <person name="Momoi Y."/>
            <person name="Takada K."/>
            <person name="Miyabe-Nishiwaki T."/>
            <person name="Tomonaga M."/>
            <person name="Hanada N."/>
        </authorList>
    </citation>
    <scope>NUCLEOTIDE SEQUENCE [LARGE SCALE GENOMIC DNA]</scope>
    <source>
        <strain evidence="2">TKU 31</strain>
    </source>
</reference>
<dbReference type="Gene3D" id="3.40.50.1240">
    <property type="entry name" value="Phosphoglycerate mutase-like"/>
    <property type="match status" value="1"/>
</dbReference>
<evidence type="ECO:0000313" key="2">
    <source>
        <dbReference type="Proteomes" id="UP000217758"/>
    </source>
</evidence>
<dbReference type="Proteomes" id="UP000217758">
    <property type="component" value="Chromosome"/>
</dbReference>
<dbReference type="InterPro" id="IPR013078">
    <property type="entry name" value="His_Pase_superF_clade-1"/>
</dbReference>
<dbReference type="InterPro" id="IPR029033">
    <property type="entry name" value="His_PPase_superfam"/>
</dbReference>
<protein>
    <recommendedName>
        <fullName evidence="3">Phosphoglycerate mutase</fullName>
    </recommendedName>
</protein>